<evidence type="ECO:0008006" key="8">
    <source>
        <dbReference type="Google" id="ProtNLM"/>
    </source>
</evidence>
<accession>A0A445E882</accession>
<keyword evidence="3" id="KW-0539">Nucleus</keyword>
<dbReference type="Proteomes" id="UP000289738">
    <property type="component" value="Chromosome A02"/>
</dbReference>
<evidence type="ECO:0000256" key="1">
    <source>
        <dbReference type="ARBA" id="ARBA00004123"/>
    </source>
</evidence>
<comment type="similarity">
    <text evidence="4">Belongs to the DONSON family.</text>
</comment>
<dbReference type="GO" id="GO:0005634">
    <property type="term" value="C:nucleus"/>
    <property type="evidence" value="ECO:0007669"/>
    <property type="project" value="UniProtKB-SubCell"/>
</dbReference>
<evidence type="ECO:0000256" key="2">
    <source>
        <dbReference type="ARBA" id="ARBA00022473"/>
    </source>
</evidence>
<name>A0A445E882_ARAHY</name>
<protein>
    <recommendedName>
        <fullName evidence="8">Protein downstream neighbor of Son</fullName>
    </recommendedName>
</protein>
<comment type="subcellular location">
    <subcellularLocation>
        <location evidence="1">Nucleus</location>
    </subcellularLocation>
</comment>
<evidence type="ECO:0000313" key="6">
    <source>
        <dbReference type="EMBL" id="RYR71509.1"/>
    </source>
</evidence>
<feature type="region of interest" description="Disordered" evidence="5">
    <location>
        <begin position="1"/>
        <end position="56"/>
    </location>
</feature>
<dbReference type="AlphaFoldDB" id="A0A445E882"/>
<dbReference type="InterPro" id="IPR024861">
    <property type="entry name" value="Donson"/>
</dbReference>
<gene>
    <name evidence="6" type="ORF">Ahy_A02g005761</name>
</gene>
<evidence type="ECO:0000256" key="5">
    <source>
        <dbReference type="SAM" id="MobiDB-lite"/>
    </source>
</evidence>
<dbReference type="PANTHER" id="PTHR12972:SF0">
    <property type="entry name" value="PROTEIN DOWNSTREAM NEIGHBOR OF SON"/>
    <property type="match status" value="1"/>
</dbReference>
<organism evidence="6 7">
    <name type="scientific">Arachis hypogaea</name>
    <name type="common">Peanut</name>
    <dbReference type="NCBI Taxonomy" id="3818"/>
    <lineage>
        <taxon>Eukaryota</taxon>
        <taxon>Viridiplantae</taxon>
        <taxon>Streptophyta</taxon>
        <taxon>Embryophyta</taxon>
        <taxon>Tracheophyta</taxon>
        <taxon>Spermatophyta</taxon>
        <taxon>Magnoliopsida</taxon>
        <taxon>eudicotyledons</taxon>
        <taxon>Gunneridae</taxon>
        <taxon>Pentapetalae</taxon>
        <taxon>rosids</taxon>
        <taxon>fabids</taxon>
        <taxon>Fabales</taxon>
        <taxon>Fabaceae</taxon>
        <taxon>Papilionoideae</taxon>
        <taxon>50 kb inversion clade</taxon>
        <taxon>dalbergioids sensu lato</taxon>
        <taxon>Dalbergieae</taxon>
        <taxon>Pterocarpus clade</taxon>
        <taxon>Arachis</taxon>
    </lineage>
</organism>
<reference evidence="6 7" key="1">
    <citation type="submission" date="2019-01" db="EMBL/GenBank/DDBJ databases">
        <title>Sequencing of cultivated peanut Arachis hypogaea provides insights into genome evolution and oil improvement.</title>
        <authorList>
            <person name="Chen X."/>
        </authorList>
    </citation>
    <scope>NUCLEOTIDE SEQUENCE [LARGE SCALE GENOMIC DNA]</scope>
    <source>
        <strain evidence="7">cv. Fuhuasheng</strain>
        <tissue evidence="6">Leaves</tissue>
    </source>
</reference>
<comment type="caution">
    <text evidence="6">The sequence shown here is derived from an EMBL/GenBank/DDBJ whole genome shotgun (WGS) entry which is preliminary data.</text>
</comment>
<evidence type="ECO:0000313" key="7">
    <source>
        <dbReference type="Proteomes" id="UP000289738"/>
    </source>
</evidence>
<dbReference type="EMBL" id="SDMP01000002">
    <property type="protein sequence ID" value="RYR71509.1"/>
    <property type="molecule type" value="Genomic_DNA"/>
</dbReference>
<keyword evidence="2" id="KW-0217">Developmental protein</keyword>
<evidence type="ECO:0000256" key="3">
    <source>
        <dbReference type="ARBA" id="ARBA00023242"/>
    </source>
</evidence>
<dbReference type="GO" id="GO:0033260">
    <property type="term" value="P:nuclear DNA replication"/>
    <property type="evidence" value="ECO:0007669"/>
    <property type="project" value="TreeGrafter"/>
</dbReference>
<feature type="compositionally biased region" description="Basic and acidic residues" evidence="5">
    <location>
        <begin position="19"/>
        <end position="29"/>
    </location>
</feature>
<evidence type="ECO:0000256" key="4">
    <source>
        <dbReference type="ARBA" id="ARBA00025806"/>
    </source>
</evidence>
<dbReference type="STRING" id="3818.A0A445E882"/>
<sequence>MGKLPAPVNGGGAVLKRKTPSELRGEQLKRGSAVTDKSSLPLSDTTNTDVVDNVDKRPGLLRSPKYTNKRVDEVFPARKSRFGVVSGKENAKENPSLEKTTTSNLKNVLLPRDSKGVHGEVNKDGILQACQTTAECSQANFRSVSELSSAADKSSGLTAVDVGKALRGLAAPKPCARNGLAADSTERCGDMTSSFAANSISEYHVPGRKAPLDLTLKTSMRVRSLTYHIKPKFSFQQCTTTGQNVRGSQGFKVLHSWMYPQSILPPSLTSVLSSSTADAELDFLRKRQVAWEESFQDLYYMLRNNTCVIFYVCTSQFVVMFTGGDSSGSPKCFCNAYISRSTRGLRSLLRENDVYFSMPLCHSKVEQVATEYLVELSEIEKHNLGQTRGLRSYSEVDNSPQSLLIFSGNKSVHGLYDLLLNYRSFFTSLSSTDVPLLCSPAPFRNAAFSSPDVKCMEMRKAEHIATSYDHSTLENGEFAQGSSDSLCCSIEIKDTILPPWIICGACALLASEGRNFEASFVMEPSSVGLNIALESTSEKPESEAGSSESLQGHSNTFGIPEAIVAPCLKSCSVKGLKYFRDSYTASLSPV</sequence>
<keyword evidence="7" id="KW-1185">Reference proteome</keyword>
<dbReference type="PANTHER" id="PTHR12972">
    <property type="entry name" value="DOWNSTREAM NEIGHBOR OF SON"/>
    <property type="match status" value="1"/>
</dbReference>
<proteinExistence type="inferred from homology"/>